<keyword evidence="3" id="KW-1185">Reference proteome</keyword>
<feature type="transmembrane region" description="Helical" evidence="1">
    <location>
        <begin position="35"/>
        <end position="56"/>
    </location>
</feature>
<reference evidence="2" key="2">
    <citation type="submission" date="2018-05" db="EMBL/GenBank/DDBJ databases">
        <title>OgluRS3 (Oryza glumaepatula Reference Sequence Version 3).</title>
        <authorList>
            <person name="Zhang J."/>
            <person name="Kudrna D."/>
            <person name="Lee S."/>
            <person name="Talag J."/>
            <person name="Welchert J."/>
            <person name="Wing R.A."/>
        </authorList>
    </citation>
    <scope>NUCLEOTIDE SEQUENCE [LARGE SCALE GENOMIC DNA]</scope>
</reference>
<evidence type="ECO:0000256" key="1">
    <source>
        <dbReference type="SAM" id="Phobius"/>
    </source>
</evidence>
<reference evidence="2" key="1">
    <citation type="submission" date="2015-04" db="UniProtKB">
        <authorList>
            <consortium name="EnsemblPlants"/>
        </authorList>
    </citation>
    <scope>IDENTIFICATION</scope>
</reference>
<name>A0A0E0AGV3_9ORYZ</name>
<keyword evidence="1" id="KW-0812">Transmembrane</keyword>
<accession>A0A0E0AGV3</accession>
<keyword evidence="1" id="KW-0472">Membrane</keyword>
<dbReference type="Proteomes" id="UP000026961">
    <property type="component" value="Chromosome 7"/>
</dbReference>
<evidence type="ECO:0000313" key="2">
    <source>
        <dbReference type="EnsemblPlants" id="OGLUM07G05710.1"/>
    </source>
</evidence>
<dbReference type="EnsemblPlants" id="OGLUM07G05710.1">
    <property type="protein sequence ID" value="OGLUM07G05710.1"/>
    <property type="gene ID" value="OGLUM07G05710"/>
</dbReference>
<dbReference type="Gramene" id="OGLUM07G05710.1">
    <property type="protein sequence ID" value="OGLUM07G05710.1"/>
    <property type="gene ID" value="OGLUM07G05710"/>
</dbReference>
<proteinExistence type="predicted"/>
<protein>
    <submittedName>
        <fullName evidence="2">Uncharacterized protein</fullName>
    </submittedName>
</protein>
<sequence>MSLGPTSPKHDELRRLFSRFGKIEREKKIRAKLSFYYVASLGGVYIMCIGITGGRINSKTVKSTSCGVR</sequence>
<keyword evidence="1" id="KW-1133">Transmembrane helix</keyword>
<organism evidence="2">
    <name type="scientific">Oryza glumipatula</name>
    <dbReference type="NCBI Taxonomy" id="40148"/>
    <lineage>
        <taxon>Eukaryota</taxon>
        <taxon>Viridiplantae</taxon>
        <taxon>Streptophyta</taxon>
        <taxon>Embryophyta</taxon>
        <taxon>Tracheophyta</taxon>
        <taxon>Spermatophyta</taxon>
        <taxon>Magnoliopsida</taxon>
        <taxon>Liliopsida</taxon>
        <taxon>Poales</taxon>
        <taxon>Poaceae</taxon>
        <taxon>BOP clade</taxon>
        <taxon>Oryzoideae</taxon>
        <taxon>Oryzeae</taxon>
        <taxon>Oryzinae</taxon>
        <taxon>Oryza</taxon>
    </lineage>
</organism>
<evidence type="ECO:0000313" key="3">
    <source>
        <dbReference type="Proteomes" id="UP000026961"/>
    </source>
</evidence>
<dbReference type="AlphaFoldDB" id="A0A0E0AGV3"/>
<dbReference type="HOGENOM" id="CLU_2779979_0_0_1"/>